<dbReference type="Proteomes" id="UP000887578">
    <property type="component" value="Unplaced"/>
</dbReference>
<dbReference type="AlphaFoldDB" id="A0A914QDX6"/>
<protein>
    <submittedName>
        <fullName evidence="3">Protein kinase domain-containing protein</fullName>
    </submittedName>
</protein>
<organism evidence="2 3">
    <name type="scientific">Panagrolaimus davidi</name>
    <dbReference type="NCBI Taxonomy" id="227884"/>
    <lineage>
        <taxon>Eukaryota</taxon>
        <taxon>Metazoa</taxon>
        <taxon>Ecdysozoa</taxon>
        <taxon>Nematoda</taxon>
        <taxon>Chromadorea</taxon>
        <taxon>Rhabditida</taxon>
        <taxon>Tylenchina</taxon>
        <taxon>Panagrolaimomorpha</taxon>
        <taxon>Panagrolaimoidea</taxon>
        <taxon>Panagrolaimidae</taxon>
        <taxon>Panagrolaimus</taxon>
    </lineage>
</organism>
<feature type="signal peptide" evidence="1">
    <location>
        <begin position="1"/>
        <end position="22"/>
    </location>
</feature>
<feature type="chain" id="PRO_5036793281" evidence="1">
    <location>
        <begin position="23"/>
        <end position="104"/>
    </location>
</feature>
<evidence type="ECO:0000313" key="2">
    <source>
        <dbReference type="Proteomes" id="UP000887578"/>
    </source>
</evidence>
<evidence type="ECO:0000313" key="3">
    <source>
        <dbReference type="WBParaSite" id="PDA_v2.g27571.t1"/>
    </source>
</evidence>
<evidence type="ECO:0000256" key="1">
    <source>
        <dbReference type="SAM" id="SignalP"/>
    </source>
</evidence>
<proteinExistence type="predicted"/>
<keyword evidence="2" id="KW-1185">Reference proteome</keyword>
<name>A0A914QDX6_9BILA</name>
<sequence>MCVLRFCILLIVLFSQLPNIFSSWKRRVKPIPETQALISDGIELQQVIVGSELPNEGIAPQNLLWDQRTQLASGQFGNVYKCLYKNDDQYFYVAVKVARDNAPV</sequence>
<keyword evidence="1" id="KW-0732">Signal</keyword>
<dbReference type="SUPFAM" id="SSF56112">
    <property type="entry name" value="Protein kinase-like (PK-like)"/>
    <property type="match status" value="1"/>
</dbReference>
<accession>A0A914QDX6</accession>
<reference evidence="3" key="1">
    <citation type="submission" date="2022-11" db="UniProtKB">
        <authorList>
            <consortium name="WormBaseParasite"/>
        </authorList>
    </citation>
    <scope>IDENTIFICATION</scope>
</reference>
<dbReference type="WBParaSite" id="PDA_v2.g27571.t1">
    <property type="protein sequence ID" value="PDA_v2.g27571.t1"/>
    <property type="gene ID" value="PDA_v2.g27571"/>
</dbReference>
<dbReference type="Gene3D" id="3.30.200.20">
    <property type="entry name" value="Phosphorylase Kinase, domain 1"/>
    <property type="match status" value="1"/>
</dbReference>
<dbReference type="InterPro" id="IPR011009">
    <property type="entry name" value="Kinase-like_dom_sf"/>
</dbReference>